<comment type="caution">
    <text evidence="1">The sequence shown here is derived from an EMBL/GenBank/DDBJ whole genome shotgun (WGS) entry which is preliminary data.</text>
</comment>
<protein>
    <recommendedName>
        <fullName evidence="3">HK97 gp10 family phage protein</fullName>
    </recommendedName>
</protein>
<dbReference type="Proteomes" id="UP000027731">
    <property type="component" value="Unassembled WGS sequence"/>
</dbReference>
<reference evidence="1 2" key="1">
    <citation type="submission" date="2014-06" db="EMBL/GenBank/DDBJ databases">
        <title>Genetic determinant of reutericyclin biosynthesis of Lactobacillus reuteri.</title>
        <authorList>
            <person name="Lin X."/>
            <person name="Duar R."/>
            <person name="Walter J."/>
            <person name="Gaenzle M."/>
        </authorList>
    </citation>
    <scope>NUCLEOTIDE SEQUENCE [LARGE SCALE GENOMIC DNA]</scope>
    <source>
        <strain evidence="1 2">LTH2584</strain>
    </source>
</reference>
<dbReference type="PATRIC" id="fig|1598.90.peg.747"/>
<accession>A0A073JM60</accession>
<proteinExistence type="predicted"/>
<evidence type="ECO:0008006" key="3">
    <source>
        <dbReference type="Google" id="ProtNLM"/>
    </source>
</evidence>
<dbReference type="AlphaFoldDB" id="A0A073JM60"/>
<dbReference type="EMBL" id="JOSX01000013">
    <property type="protein sequence ID" value="KEK15448.1"/>
    <property type="molecule type" value="Genomic_DNA"/>
</dbReference>
<sequence length="172" mass="19366">MSWNNDHIPEIDLEYEFDKQSFANIAATLDKNGFGDVGALLRNMTANADVRAEKAVNSEANNVVQEVTNLIKERQYHSKSGYGPGSPSFQRKVNNQHLVDTVKDHHDGNSHRIYANATNGGYNYSQAFEFGLLSRKYPAHHPFEDTVHHLGLNQLHSELDDKINDAIRKGFS</sequence>
<gene>
    <name evidence="1" type="ORF">LR3_06585</name>
</gene>
<organism evidence="1 2">
    <name type="scientific">Limosilactobacillus reuteri</name>
    <name type="common">Lactobacillus reuteri</name>
    <dbReference type="NCBI Taxonomy" id="1598"/>
    <lineage>
        <taxon>Bacteria</taxon>
        <taxon>Bacillati</taxon>
        <taxon>Bacillota</taxon>
        <taxon>Bacilli</taxon>
        <taxon>Lactobacillales</taxon>
        <taxon>Lactobacillaceae</taxon>
        <taxon>Limosilactobacillus</taxon>
    </lineage>
</organism>
<evidence type="ECO:0000313" key="2">
    <source>
        <dbReference type="Proteomes" id="UP000027731"/>
    </source>
</evidence>
<name>A0A073JM60_LIMRT</name>
<evidence type="ECO:0000313" key="1">
    <source>
        <dbReference type="EMBL" id="KEK15448.1"/>
    </source>
</evidence>